<dbReference type="RefSeq" id="WP_425543472.1">
    <property type="nucleotide sequence ID" value="NZ_BAAABX010000007.1"/>
</dbReference>
<evidence type="ECO:0000313" key="4">
    <source>
        <dbReference type="EMBL" id="GAA0390043.1"/>
    </source>
</evidence>
<dbReference type="Proteomes" id="UP001500879">
    <property type="component" value="Unassembled WGS sequence"/>
</dbReference>
<evidence type="ECO:0000259" key="3">
    <source>
        <dbReference type="PROSITE" id="PS51903"/>
    </source>
</evidence>
<reference evidence="4 5" key="1">
    <citation type="journal article" date="2019" name="Int. J. Syst. Evol. Microbiol.">
        <title>The Global Catalogue of Microorganisms (GCM) 10K type strain sequencing project: providing services to taxonomists for standard genome sequencing and annotation.</title>
        <authorList>
            <consortium name="The Broad Institute Genomics Platform"/>
            <consortium name="The Broad Institute Genome Sequencing Center for Infectious Disease"/>
            <person name="Wu L."/>
            <person name="Ma J."/>
        </authorList>
    </citation>
    <scope>NUCLEOTIDE SEQUENCE [LARGE SCALE GENOMIC DNA]</scope>
    <source>
        <strain evidence="4 5">JCM 4788</strain>
    </source>
</reference>
<dbReference type="Pfam" id="PF02861">
    <property type="entry name" value="Clp_N"/>
    <property type="match status" value="2"/>
</dbReference>
<feature type="region of interest" description="Disordered" evidence="2">
    <location>
        <begin position="95"/>
        <end position="133"/>
    </location>
</feature>
<organism evidence="4 5">
    <name type="scientific">Streptomyces luteireticuli</name>
    <dbReference type="NCBI Taxonomy" id="173858"/>
    <lineage>
        <taxon>Bacteria</taxon>
        <taxon>Bacillati</taxon>
        <taxon>Actinomycetota</taxon>
        <taxon>Actinomycetes</taxon>
        <taxon>Kitasatosporales</taxon>
        <taxon>Streptomycetaceae</taxon>
        <taxon>Streptomyces</taxon>
    </lineage>
</organism>
<evidence type="ECO:0000313" key="5">
    <source>
        <dbReference type="Proteomes" id="UP001500879"/>
    </source>
</evidence>
<keyword evidence="5" id="KW-1185">Reference proteome</keyword>
<dbReference type="EMBL" id="BAAABX010000007">
    <property type="protein sequence ID" value="GAA0390043.1"/>
    <property type="molecule type" value="Genomic_DNA"/>
</dbReference>
<dbReference type="Gene3D" id="1.10.1780.10">
    <property type="entry name" value="Clp, N-terminal domain"/>
    <property type="match status" value="2"/>
</dbReference>
<feature type="domain" description="Clp R" evidence="3">
    <location>
        <begin position="2"/>
        <end position="192"/>
    </location>
</feature>
<dbReference type="GO" id="GO:0006508">
    <property type="term" value="P:proteolysis"/>
    <property type="evidence" value="ECO:0007669"/>
    <property type="project" value="UniProtKB-KW"/>
</dbReference>
<keyword evidence="4" id="KW-0378">Hydrolase</keyword>
<dbReference type="PROSITE" id="PS51903">
    <property type="entry name" value="CLP_R"/>
    <property type="match status" value="1"/>
</dbReference>
<evidence type="ECO:0000256" key="1">
    <source>
        <dbReference type="PROSITE-ProRule" id="PRU01251"/>
    </source>
</evidence>
<name>A0ABN0YDD8_9ACTN</name>
<comment type="caution">
    <text evidence="4">The sequence shown here is derived from an EMBL/GenBank/DDBJ whole genome shotgun (WGS) entry which is preliminary data.</text>
</comment>
<keyword evidence="4" id="KW-0645">Protease</keyword>
<proteinExistence type="predicted"/>
<dbReference type="InterPro" id="IPR036628">
    <property type="entry name" value="Clp_N_dom_sf"/>
</dbReference>
<dbReference type="GO" id="GO:0008233">
    <property type="term" value="F:peptidase activity"/>
    <property type="evidence" value="ECO:0007669"/>
    <property type="project" value="UniProtKB-KW"/>
</dbReference>
<sequence>MFERFTKEARIAVVVAQEEARLLNHPRIGAEHLLLAITTRTGAPGTGTLARLGITPDACRAAVRTPDSLDEEDAEALRHLGIDLDAVRASAETAFGPGALDRPPSAPPRGWLRRGSTSKPQKPHIPFNTSAKQALERSLREALERKDNRIGTEHVLLGITALDDLSTAGLLRSLGTTPRDLRAGVLEDLRAVA</sequence>
<accession>A0ABN0YDD8</accession>
<gene>
    <name evidence="4" type="ORF">GCM10010357_08420</name>
</gene>
<evidence type="ECO:0000256" key="2">
    <source>
        <dbReference type="SAM" id="MobiDB-lite"/>
    </source>
</evidence>
<dbReference type="InterPro" id="IPR004176">
    <property type="entry name" value="Clp_R_N"/>
</dbReference>
<protein>
    <submittedName>
        <fullName evidence="4">Clp protease N-terminal domain-containing protein</fullName>
    </submittedName>
</protein>
<dbReference type="SUPFAM" id="SSF81923">
    <property type="entry name" value="Double Clp-N motif"/>
    <property type="match status" value="2"/>
</dbReference>
<keyword evidence="1" id="KW-0677">Repeat</keyword>